<protein>
    <recommendedName>
        <fullName evidence="4">AAA+ ATPase domain-containing protein</fullName>
    </recommendedName>
</protein>
<dbReference type="GO" id="GO:0005524">
    <property type="term" value="F:ATP binding"/>
    <property type="evidence" value="ECO:0007669"/>
    <property type="project" value="UniProtKB-KW"/>
</dbReference>
<dbReference type="CDD" id="cd00009">
    <property type="entry name" value="AAA"/>
    <property type="match status" value="1"/>
</dbReference>
<sequence>MADLAVLKPKLTRLKLSGMLDSLQQRFDEAVAQKWSFSDFLEHLLQDEVERRDSKQLAYRLTKSGLDPHKTFESFDFSFNPKICEPAIREIASCQFLNDKENVFFVGPSGVGKSHLAQAIGHEAVRRGHEVLFRRTAPLFRWIAAGHGDGSYSRRLKSVIAVPLLIFDDFGLQTLSDEQQNDLYEVLCERYESASTIITSNRDFGEWPSVFSNPLMSSAAMDRLVHHAVKFVIEGKSYRVESFSSRQQRLTAGN</sequence>
<reference evidence="5" key="1">
    <citation type="submission" date="2017-02" db="EMBL/GenBank/DDBJ databases">
        <authorList>
            <person name="Regsiter A."/>
            <person name="William W."/>
        </authorList>
    </citation>
    <scope>NUCLEOTIDE SEQUENCE</scope>
    <source>
        <strain evidence="5">Bib</strain>
    </source>
</reference>
<name>A0A3P3XM03_9SPIR</name>
<evidence type="ECO:0000256" key="1">
    <source>
        <dbReference type="ARBA" id="ARBA00008059"/>
    </source>
</evidence>
<proteinExistence type="inferred from homology"/>
<dbReference type="GO" id="GO:0006260">
    <property type="term" value="P:DNA replication"/>
    <property type="evidence" value="ECO:0007669"/>
    <property type="project" value="TreeGrafter"/>
</dbReference>
<dbReference type="InterPro" id="IPR002611">
    <property type="entry name" value="IstB_ATP-bd"/>
</dbReference>
<dbReference type="SMART" id="SM00382">
    <property type="entry name" value="AAA"/>
    <property type="match status" value="1"/>
</dbReference>
<dbReference type="PIRSF" id="PIRSF003073">
    <property type="entry name" value="DNAC_TnpB_IstB"/>
    <property type="match status" value="1"/>
</dbReference>
<dbReference type="InterPro" id="IPR003593">
    <property type="entry name" value="AAA+_ATPase"/>
</dbReference>
<dbReference type="InterPro" id="IPR047661">
    <property type="entry name" value="IstB"/>
</dbReference>
<dbReference type="EMBL" id="FWDM01000041">
    <property type="protein sequence ID" value="SLM15981.1"/>
    <property type="molecule type" value="Genomic_DNA"/>
</dbReference>
<comment type="similarity">
    <text evidence="1">Belongs to the IS21/IS1162 putative ATP-binding protein family.</text>
</comment>
<keyword evidence="2" id="KW-0547">Nucleotide-binding</keyword>
<dbReference type="PANTHER" id="PTHR30050:SF4">
    <property type="entry name" value="ATP-BINDING PROTEIN RV3427C IN INSERTION SEQUENCE-RELATED"/>
    <property type="match status" value="1"/>
</dbReference>
<dbReference type="InterPro" id="IPR027417">
    <property type="entry name" value="P-loop_NTPase"/>
</dbReference>
<gene>
    <name evidence="5" type="ORF">SPIROBIBN47_90049</name>
</gene>
<organism evidence="5">
    <name type="scientific">uncultured spirochete</name>
    <dbReference type="NCBI Taxonomy" id="156406"/>
    <lineage>
        <taxon>Bacteria</taxon>
        <taxon>Pseudomonadati</taxon>
        <taxon>Spirochaetota</taxon>
        <taxon>Spirochaetia</taxon>
        <taxon>Spirochaetales</taxon>
        <taxon>environmental samples</taxon>
    </lineage>
</organism>
<dbReference type="SUPFAM" id="SSF52540">
    <property type="entry name" value="P-loop containing nucleoside triphosphate hydrolases"/>
    <property type="match status" value="1"/>
</dbReference>
<keyword evidence="3" id="KW-0067">ATP-binding</keyword>
<dbReference type="Gene3D" id="3.40.50.300">
    <property type="entry name" value="P-loop containing nucleotide triphosphate hydrolases"/>
    <property type="match status" value="1"/>
</dbReference>
<dbReference type="InterPro" id="IPR028350">
    <property type="entry name" value="DNAC/IstB-like"/>
</dbReference>
<evidence type="ECO:0000256" key="2">
    <source>
        <dbReference type="ARBA" id="ARBA00022741"/>
    </source>
</evidence>
<accession>A0A3P3XM03</accession>
<feature type="domain" description="AAA+ ATPase" evidence="4">
    <location>
        <begin position="99"/>
        <end position="231"/>
    </location>
</feature>
<evidence type="ECO:0000313" key="5">
    <source>
        <dbReference type="EMBL" id="SLM15981.1"/>
    </source>
</evidence>
<dbReference type="NCBIfam" id="NF038214">
    <property type="entry name" value="IS21_help_AAA"/>
    <property type="match status" value="1"/>
</dbReference>
<evidence type="ECO:0000256" key="3">
    <source>
        <dbReference type="ARBA" id="ARBA00022840"/>
    </source>
</evidence>
<dbReference type="Pfam" id="PF01695">
    <property type="entry name" value="IstB_IS21"/>
    <property type="match status" value="1"/>
</dbReference>
<dbReference type="PANTHER" id="PTHR30050">
    <property type="entry name" value="CHROMOSOMAL REPLICATION INITIATOR PROTEIN DNAA"/>
    <property type="match status" value="1"/>
</dbReference>
<evidence type="ECO:0000259" key="4">
    <source>
        <dbReference type="SMART" id="SM00382"/>
    </source>
</evidence>
<dbReference type="AlphaFoldDB" id="A0A3P3XM03"/>